<evidence type="ECO:0000256" key="9">
    <source>
        <dbReference type="ARBA" id="ARBA00048348"/>
    </source>
</evidence>
<dbReference type="OrthoDB" id="5327615at2"/>
<evidence type="ECO:0000256" key="4">
    <source>
        <dbReference type="ARBA" id="ARBA00012925"/>
    </source>
</evidence>
<keyword evidence="8 10" id="KW-0456">Lyase</keyword>
<dbReference type="Gene3D" id="3.10.200.10">
    <property type="entry name" value="Alpha carbonic anhydrase"/>
    <property type="match status" value="1"/>
</dbReference>
<evidence type="ECO:0000256" key="7">
    <source>
        <dbReference type="ARBA" id="ARBA00022833"/>
    </source>
</evidence>
<sequence length="267" mass="28642">MHVTNKRVNNGSMFIGFTVLLAVSAGCVTDDLSFAEEYELSAEVESEGLEFEQATADVCETGQEQSPVALRNLTSLPLGLIPPQFSYAPTPLSMQNKGNTVEFAYAPGSYVRDGGVDYTLAQFHFHTPSEHTIDGRSYPLEMHLVHVDGNGAPALVVGVMVEEGATNQALATAFANLPTNTGQVVAPTGATIDAYDLLPANSTMFSYDGSLTTPPCTEGIHWYVMKNPIEMSSSQIGAYASIAGLSPSNRPIQPINFRTVLKYLDIL</sequence>
<comment type="cofactor">
    <cofactor evidence="1 10">
        <name>Zn(2+)</name>
        <dbReference type="ChEBI" id="CHEBI:29105"/>
    </cofactor>
</comment>
<evidence type="ECO:0000256" key="3">
    <source>
        <dbReference type="ARBA" id="ARBA00010718"/>
    </source>
</evidence>
<name>D0LQY9_HALO1</name>
<dbReference type="eggNOG" id="COG3338">
    <property type="taxonomic scope" value="Bacteria"/>
</dbReference>
<protein>
    <recommendedName>
        <fullName evidence="5 10">Carbonic anhydrase</fullName>
        <ecNumber evidence="4 10">4.2.1.1</ecNumber>
    </recommendedName>
</protein>
<evidence type="ECO:0000256" key="10">
    <source>
        <dbReference type="RuleBase" id="RU367011"/>
    </source>
</evidence>
<evidence type="ECO:0000256" key="6">
    <source>
        <dbReference type="ARBA" id="ARBA00022723"/>
    </source>
</evidence>
<dbReference type="PANTHER" id="PTHR18952:SF265">
    <property type="entry name" value="CARBONIC ANHYDRASE"/>
    <property type="match status" value="1"/>
</dbReference>
<dbReference type="SUPFAM" id="SSF51069">
    <property type="entry name" value="Carbonic anhydrase"/>
    <property type="match status" value="1"/>
</dbReference>
<dbReference type="Proteomes" id="UP000001880">
    <property type="component" value="Chromosome"/>
</dbReference>
<evidence type="ECO:0000256" key="5">
    <source>
        <dbReference type="ARBA" id="ARBA00014628"/>
    </source>
</evidence>
<evidence type="ECO:0000256" key="1">
    <source>
        <dbReference type="ARBA" id="ARBA00001947"/>
    </source>
</evidence>
<dbReference type="SMART" id="SM01057">
    <property type="entry name" value="Carb_anhydrase"/>
    <property type="match status" value="1"/>
</dbReference>
<dbReference type="PANTHER" id="PTHR18952">
    <property type="entry name" value="CARBONIC ANHYDRASE"/>
    <property type="match status" value="1"/>
</dbReference>
<comment type="catalytic activity">
    <reaction evidence="9 10">
        <text>hydrogencarbonate + H(+) = CO2 + H2O</text>
        <dbReference type="Rhea" id="RHEA:10748"/>
        <dbReference type="ChEBI" id="CHEBI:15377"/>
        <dbReference type="ChEBI" id="CHEBI:15378"/>
        <dbReference type="ChEBI" id="CHEBI:16526"/>
        <dbReference type="ChEBI" id="CHEBI:17544"/>
        <dbReference type="EC" id="4.2.1.1"/>
    </reaction>
</comment>
<comment type="function">
    <text evidence="2 10">Reversible hydration of carbon dioxide.</text>
</comment>
<comment type="similarity">
    <text evidence="3 10">Belongs to the alpha-carbonic anhydrase family.</text>
</comment>
<keyword evidence="7 10" id="KW-0862">Zinc</keyword>
<dbReference type="PROSITE" id="PS51257">
    <property type="entry name" value="PROKAR_LIPOPROTEIN"/>
    <property type="match status" value="1"/>
</dbReference>
<dbReference type="RefSeq" id="WP_012828097.1">
    <property type="nucleotide sequence ID" value="NC_013440.1"/>
</dbReference>
<dbReference type="PROSITE" id="PS51144">
    <property type="entry name" value="ALPHA_CA_2"/>
    <property type="match status" value="1"/>
</dbReference>
<proteinExistence type="inferred from homology"/>
<dbReference type="Pfam" id="PF00194">
    <property type="entry name" value="Carb_anhydrase"/>
    <property type="match status" value="1"/>
</dbReference>
<accession>D0LQY9</accession>
<dbReference type="AlphaFoldDB" id="D0LQY9"/>
<dbReference type="GO" id="GO:0004089">
    <property type="term" value="F:carbonate dehydratase activity"/>
    <property type="evidence" value="ECO:0007669"/>
    <property type="project" value="UniProtKB-UniRule"/>
</dbReference>
<evidence type="ECO:0000313" key="12">
    <source>
        <dbReference type="EMBL" id="ACY15497.1"/>
    </source>
</evidence>
<dbReference type="STRING" id="502025.Hoch_2989"/>
<reference evidence="12 13" key="1">
    <citation type="journal article" date="2010" name="Stand. Genomic Sci.">
        <title>Complete genome sequence of Haliangium ochraceum type strain (SMP-2).</title>
        <authorList>
            <consortium name="US DOE Joint Genome Institute (JGI-PGF)"/>
            <person name="Ivanova N."/>
            <person name="Daum C."/>
            <person name="Lang E."/>
            <person name="Abt B."/>
            <person name="Kopitz M."/>
            <person name="Saunders E."/>
            <person name="Lapidus A."/>
            <person name="Lucas S."/>
            <person name="Glavina Del Rio T."/>
            <person name="Nolan M."/>
            <person name="Tice H."/>
            <person name="Copeland A."/>
            <person name="Cheng J.F."/>
            <person name="Chen F."/>
            <person name="Bruce D."/>
            <person name="Goodwin L."/>
            <person name="Pitluck S."/>
            <person name="Mavromatis K."/>
            <person name="Pati A."/>
            <person name="Mikhailova N."/>
            <person name="Chen A."/>
            <person name="Palaniappan K."/>
            <person name="Land M."/>
            <person name="Hauser L."/>
            <person name="Chang Y.J."/>
            <person name="Jeffries C.D."/>
            <person name="Detter J.C."/>
            <person name="Brettin T."/>
            <person name="Rohde M."/>
            <person name="Goker M."/>
            <person name="Bristow J."/>
            <person name="Markowitz V."/>
            <person name="Eisen J.A."/>
            <person name="Hugenholtz P."/>
            <person name="Kyrpides N.C."/>
            <person name="Klenk H.P."/>
        </authorList>
    </citation>
    <scope>NUCLEOTIDE SEQUENCE [LARGE SCALE GENOMIC DNA]</scope>
    <source>
        <strain evidence="13">DSM 14365 / CIP 107738 / JCM 11303 / AJ 13395 / SMP-2</strain>
    </source>
</reference>
<evidence type="ECO:0000256" key="8">
    <source>
        <dbReference type="ARBA" id="ARBA00023239"/>
    </source>
</evidence>
<dbReference type="InterPro" id="IPR036398">
    <property type="entry name" value="CA_dom_sf"/>
</dbReference>
<evidence type="ECO:0000256" key="2">
    <source>
        <dbReference type="ARBA" id="ARBA00002904"/>
    </source>
</evidence>
<dbReference type="GO" id="GO:0008270">
    <property type="term" value="F:zinc ion binding"/>
    <property type="evidence" value="ECO:0007669"/>
    <property type="project" value="UniProtKB-UniRule"/>
</dbReference>
<keyword evidence="13" id="KW-1185">Reference proteome</keyword>
<gene>
    <name evidence="12" type="ordered locus">Hoch_2989</name>
</gene>
<dbReference type="InterPro" id="IPR041891">
    <property type="entry name" value="Alpha_CA_prokaryot-like"/>
</dbReference>
<feature type="domain" description="Alpha-carbonic anhydrase" evidence="11">
    <location>
        <begin position="36"/>
        <end position="264"/>
    </location>
</feature>
<dbReference type="InterPro" id="IPR018338">
    <property type="entry name" value="Carbonic_anhydrase_a-class_CS"/>
</dbReference>
<dbReference type="InterPro" id="IPR001148">
    <property type="entry name" value="CA_dom"/>
</dbReference>
<dbReference type="CDD" id="cd03124">
    <property type="entry name" value="alpha_CA_prokaryotic_like"/>
    <property type="match status" value="1"/>
</dbReference>
<organism evidence="12 13">
    <name type="scientific">Haliangium ochraceum (strain DSM 14365 / JCM 11303 / SMP-2)</name>
    <dbReference type="NCBI Taxonomy" id="502025"/>
    <lineage>
        <taxon>Bacteria</taxon>
        <taxon>Pseudomonadati</taxon>
        <taxon>Myxococcota</taxon>
        <taxon>Polyangia</taxon>
        <taxon>Haliangiales</taxon>
        <taxon>Kofleriaceae</taxon>
        <taxon>Haliangium</taxon>
    </lineage>
</organism>
<evidence type="ECO:0000259" key="11">
    <source>
        <dbReference type="PROSITE" id="PS51144"/>
    </source>
</evidence>
<evidence type="ECO:0000313" key="13">
    <source>
        <dbReference type="Proteomes" id="UP000001880"/>
    </source>
</evidence>
<dbReference type="HOGENOM" id="CLU_039326_0_2_7"/>
<dbReference type="KEGG" id="hoh:Hoch_2989"/>
<dbReference type="EMBL" id="CP001804">
    <property type="protein sequence ID" value="ACY15497.1"/>
    <property type="molecule type" value="Genomic_DNA"/>
</dbReference>
<keyword evidence="6 10" id="KW-0479">Metal-binding</keyword>
<dbReference type="PROSITE" id="PS00162">
    <property type="entry name" value="ALPHA_CA_1"/>
    <property type="match status" value="1"/>
</dbReference>
<dbReference type="InterPro" id="IPR023561">
    <property type="entry name" value="Carbonic_anhydrase_a-class"/>
</dbReference>
<dbReference type="EC" id="4.2.1.1" evidence="4 10"/>